<comment type="catalytic activity">
    <reaction evidence="1">
        <text>Hydrolysis of terminal non-reducing N-acetyl-D-hexosamine residues in N-acetyl-beta-D-hexosaminides.</text>
        <dbReference type="EC" id="3.2.1.52"/>
    </reaction>
</comment>
<name>A0AAF5DCV8_STRER</name>
<dbReference type="InterPro" id="IPR036770">
    <property type="entry name" value="Ankyrin_rpt-contain_sf"/>
</dbReference>
<evidence type="ECO:0000256" key="4">
    <source>
        <dbReference type="ARBA" id="ARBA00022801"/>
    </source>
</evidence>
<dbReference type="Gene3D" id="1.25.40.20">
    <property type="entry name" value="Ankyrin repeat-containing domain"/>
    <property type="match status" value="2"/>
</dbReference>
<evidence type="ECO:0000256" key="5">
    <source>
        <dbReference type="PROSITE-ProRule" id="PRU00023"/>
    </source>
</evidence>
<dbReference type="GO" id="GO:0005975">
    <property type="term" value="P:carbohydrate metabolic process"/>
    <property type="evidence" value="ECO:0007669"/>
    <property type="project" value="InterPro"/>
</dbReference>
<dbReference type="GO" id="GO:0003723">
    <property type="term" value="F:RNA binding"/>
    <property type="evidence" value="ECO:0007669"/>
    <property type="project" value="InterPro"/>
</dbReference>
<dbReference type="PROSITE" id="PS50088">
    <property type="entry name" value="ANK_REPEAT"/>
    <property type="match status" value="3"/>
</dbReference>
<dbReference type="InterPro" id="IPR012677">
    <property type="entry name" value="Nucleotide-bd_a/b_plait_sf"/>
</dbReference>
<evidence type="ECO:0000313" key="7">
    <source>
        <dbReference type="Proteomes" id="UP000035681"/>
    </source>
</evidence>
<organism evidence="7 8">
    <name type="scientific">Strongyloides stercoralis</name>
    <name type="common">Threadworm</name>
    <dbReference type="NCBI Taxonomy" id="6248"/>
    <lineage>
        <taxon>Eukaryota</taxon>
        <taxon>Metazoa</taxon>
        <taxon>Ecdysozoa</taxon>
        <taxon>Nematoda</taxon>
        <taxon>Chromadorea</taxon>
        <taxon>Rhabditida</taxon>
        <taxon>Tylenchina</taxon>
        <taxon>Panagrolaimomorpha</taxon>
        <taxon>Strongyloidoidea</taxon>
        <taxon>Strongyloididae</taxon>
        <taxon>Strongyloides</taxon>
    </lineage>
</organism>
<dbReference type="InterPro" id="IPR015883">
    <property type="entry name" value="Glyco_hydro_20_cat"/>
</dbReference>
<dbReference type="CDD" id="cd00590">
    <property type="entry name" value="RRM_SF"/>
    <property type="match status" value="1"/>
</dbReference>
<dbReference type="Pfam" id="PF12796">
    <property type="entry name" value="Ank_2"/>
    <property type="match status" value="2"/>
</dbReference>
<dbReference type="InterPro" id="IPR038901">
    <property type="entry name" value="HEXDC-like"/>
</dbReference>
<dbReference type="InterPro" id="IPR002110">
    <property type="entry name" value="Ankyrin_rpt"/>
</dbReference>
<dbReference type="PROSITE" id="PS50297">
    <property type="entry name" value="ANK_REP_REGION"/>
    <property type="match status" value="1"/>
</dbReference>
<evidence type="ECO:0000256" key="2">
    <source>
        <dbReference type="ARBA" id="ARBA00006285"/>
    </source>
</evidence>
<dbReference type="SMART" id="SM00360">
    <property type="entry name" value="RRM"/>
    <property type="match status" value="1"/>
</dbReference>
<feature type="repeat" description="ANK" evidence="5">
    <location>
        <begin position="390"/>
        <end position="422"/>
    </location>
</feature>
<evidence type="ECO:0000313" key="8">
    <source>
        <dbReference type="WBParaSite" id="TCONS_00010567.p1"/>
    </source>
</evidence>
<feature type="domain" description="RRM" evidence="6">
    <location>
        <begin position="21"/>
        <end position="88"/>
    </location>
</feature>
<dbReference type="AlphaFoldDB" id="A0AAF5DCV8"/>
<dbReference type="PANTHER" id="PTHR21040">
    <property type="entry name" value="BCDNA.GH04120"/>
    <property type="match status" value="1"/>
</dbReference>
<dbReference type="InterPro" id="IPR000504">
    <property type="entry name" value="RRM_dom"/>
</dbReference>
<dbReference type="Gene3D" id="3.30.70.330">
    <property type="match status" value="1"/>
</dbReference>
<dbReference type="SUPFAM" id="SSF48403">
    <property type="entry name" value="Ankyrin repeat"/>
    <property type="match status" value="2"/>
</dbReference>
<accession>A0AAF5DCV8</accession>
<proteinExistence type="inferred from homology"/>
<evidence type="ECO:0000256" key="1">
    <source>
        <dbReference type="ARBA" id="ARBA00001231"/>
    </source>
</evidence>
<dbReference type="SUPFAM" id="SSF51445">
    <property type="entry name" value="(Trans)glycosidases"/>
    <property type="match status" value="1"/>
</dbReference>
<dbReference type="Pfam" id="PF00728">
    <property type="entry name" value="Glyco_hydro_20"/>
    <property type="match status" value="1"/>
</dbReference>
<dbReference type="GO" id="GO:0004563">
    <property type="term" value="F:beta-N-acetylhexosaminidase activity"/>
    <property type="evidence" value="ECO:0007669"/>
    <property type="project" value="UniProtKB-EC"/>
</dbReference>
<dbReference type="SMART" id="SM00248">
    <property type="entry name" value="ANK"/>
    <property type="match status" value="6"/>
</dbReference>
<protein>
    <recommendedName>
        <fullName evidence="3">beta-N-acetylhexosaminidase</fullName>
        <ecNumber evidence="3">3.2.1.52</ecNumber>
    </recommendedName>
</protein>
<feature type="repeat" description="ANK" evidence="5">
    <location>
        <begin position="636"/>
        <end position="668"/>
    </location>
</feature>
<keyword evidence="4" id="KW-0378">Hydrolase</keyword>
<dbReference type="SUPFAM" id="SSF54928">
    <property type="entry name" value="RNA-binding domain, RBD"/>
    <property type="match status" value="1"/>
</dbReference>
<sequence>TLKVTMIHLSNFATFRVFELLIIVTGFPQTWNEWDVFHTFFKFGSIRNVRLYSKMAFVDMMTKEGYDNLLNFVEKESIEVDNCTLTVKANQVKVVDDPFIPYYEHHEDFFETSEIMDEKVYINEFEGARNSLNFSFWVPLHVKDNKNFEKKLEAEFKKAKKVGKLAVNSFVVVKRCEEYMRGQVIKRLNHGAYVIFFVDRGFKTAAKEEFVRSLTDEAILNVRFKAALCTLGNIVNTKTNFHNEFNNILCQNAFLKGYKLSLVGFEGFNSKVNIQIYCKDGRSYDLARMLAERGVCDLLKCKNVEEDKENVGGNAQISESYSVNRYTAEEMKSIDKKENILMNKLNELKIQENCMTNIYKIPKLFNYNNNYDKVENSLKLGVFVDIRNDDNHTPLHIAASNGFFNLVKLLISYGADVNATDNFLMTPLMHSCSSGCIEIAKLLISSGANVFATSFYQIDVISYAAYYGHLDMMKLFQKYNVPLDNIEQNCCMVSPLIASCASESIITIIYLCMFKDVDVNRRIESLLNMSALDFCIITDKMDICDLLIELGSDVNMISFNSGTAKKLRSLLHRRELHSELVYDSISLDKLLPVTPDNRKKDRRQKKVDIRSLIRDENILLINEILIRNIKYEPLPENHNGLMYAAIIGNIKVAEMFIQLGEDINKKEPILCFTPIMIAAACGNDEMVQYLMDKGCYVDVVSVNDITLYDIMVMSRGISKETFLCYDHYINFGMSSSFSNKKEKLWKKIGSYFKGPKKKCHTNFYPGCIALKKRIYDNMERTDIFSEEFFKQFEYDKIPYDNNSKWLTIDIDHILDNSMNKLLEEPIQTNTLILDNIPCETYNKIFSQSSEDTSTFVSSSGSDTKKKLENLDNYYTSKDTSKRITNSKNGEKVFNNTFFNSNEIEYNEIDENLLDILVDAAFTMLDGLIDLISQKLICQTKKSVQIKLKRQGSLYRKSIMTSVDTTTVVDVFQKGEKIVHLDLKGAPPKIIFYHSFFPFLKKLGVTAILIEYEDMFPYHGKLSSIKCENAYTIDEIKEINKLAILNALELIPLVQTFGHLEFVLKHNKFYHLREVPNKDDSICPSDEETYMLLEEMISQIKDLHPLSTRIHIGADEAYHVNKDYRCQENKTDDISIILRHISKLSYIIKKSFCEILAWYDMFEKATIKQLRMYDFDKLITPVIWGYHENLSYLTKSLLEKFCMVFKKIYFAGAFKGAMKQDTQFNDPNRYLKNLKSYVKYYKDNKDCFKEDAQFGGVILTGWSRFSHHLRLCELLPPSMFSLVQELVYLNNIEEKADIRLAREAQNLMINGFPGHDLYILIEEMRELHNEIERNGYHVDMGRMNELKNKIRSIFKVYFYDSTWDEWEKYNCPSINNYIGVRYKVKRQLRAIKSLF</sequence>
<dbReference type="PANTHER" id="PTHR21040:SF12">
    <property type="entry name" value="BETA-N-ACETYLHEXOSAMINIDASE"/>
    <property type="match status" value="1"/>
</dbReference>
<reference evidence="8" key="1">
    <citation type="submission" date="2024-02" db="UniProtKB">
        <authorList>
            <consortium name="WormBaseParasite"/>
        </authorList>
    </citation>
    <scope>IDENTIFICATION</scope>
</reference>
<dbReference type="WBParaSite" id="TCONS_00010567.p1">
    <property type="protein sequence ID" value="TCONS_00010567.p1"/>
    <property type="gene ID" value="XLOC_003854"/>
</dbReference>
<evidence type="ECO:0000256" key="3">
    <source>
        <dbReference type="ARBA" id="ARBA00012663"/>
    </source>
</evidence>
<keyword evidence="5" id="KW-0040">ANK repeat</keyword>
<keyword evidence="7" id="KW-1185">Reference proteome</keyword>
<dbReference type="EC" id="3.2.1.52" evidence="3"/>
<evidence type="ECO:0000259" key="6">
    <source>
        <dbReference type="SMART" id="SM00360"/>
    </source>
</evidence>
<dbReference type="Gene3D" id="3.20.20.80">
    <property type="entry name" value="Glycosidases"/>
    <property type="match status" value="1"/>
</dbReference>
<dbReference type="InterPro" id="IPR017853">
    <property type="entry name" value="GH"/>
</dbReference>
<feature type="repeat" description="ANK" evidence="5">
    <location>
        <begin position="673"/>
        <end position="702"/>
    </location>
</feature>
<dbReference type="Proteomes" id="UP000035681">
    <property type="component" value="Unplaced"/>
</dbReference>
<comment type="similarity">
    <text evidence="2">Belongs to the glycosyl hydrolase 20 family.</text>
</comment>
<dbReference type="InterPro" id="IPR035979">
    <property type="entry name" value="RBD_domain_sf"/>
</dbReference>
<dbReference type="CDD" id="cd06565">
    <property type="entry name" value="GH20_GcnA-like"/>
    <property type="match status" value="1"/>
</dbReference>